<reference evidence="4" key="1">
    <citation type="journal article" date="2023" name="Commun. Biol.">
        <title>Genome analysis of Parmales, the sister group of diatoms, reveals the evolutionary specialization of diatoms from phago-mixotrophs to photoautotrophs.</title>
        <authorList>
            <person name="Ban H."/>
            <person name="Sato S."/>
            <person name="Yoshikawa S."/>
            <person name="Yamada K."/>
            <person name="Nakamura Y."/>
            <person name="Ichinomiya M."/>
            <person name="Sato N."/>
            <person name="Blanc-Mathieu R."/>
            <person name="Endo H."/>
            <person name="Kuwata A."/>
            <person name="Ogata H."/>
        </authorList>
    </citation>
    <scope>NUCLEOTIDE SEQUENCE [LARGE SCALE GENOMIC DNA]</scope>
</reference>
<feature type="compositionally biased region" description="Low complexity" evidence="1">
    <location>
        <begin position="318"/>
        <end position="388"/>
    </location>
</feature>
<sequence length="460" mass="50509">MSPFHSNQANIRRLSTSQNFNYEQTNAQFLMKKGKKPKASSHVTHVWDCANANLELGSIMPSGSKRSLSSQEDKDNLRRERNRAHARKTRERKKMRLEALTIEFDILKAQGNQMRQKIKAQRTAKALLGLTDASVLAEGDDMDPAFAEIIEVSLAEAPKPFVPGQNRGDEGDEEEDDVVGKRTKRNTNLPQEIRLSIRRERNKMHAKATRERKKAFLQSMELAIEKVNQENLLLAKVLGTSDAPSIMTIMASMKRDPEIMAEEQEKEKKRQLDHHHDDHEVQVKEEQRESLSGDAQQYMTSSNLKHFNDMNDLHSVSDDSSNAGSSSTSSHHCSSSASSSSNVVQHHTITTSNTPSSPLSSGISTPSAASVEASDSSSDNSSVNVWENGGIFDRNGNNFAMAKPKSSSLKRRQQQHRHHQRATPVRKQGVGAVVAAAAAATAAAGGASTPAPAVTPAALH</sequence>
<evidence type="ECO:0000259" key="2">
    <source>
        <dbReference type="PROSITE" id="PS50217"/>
    </source>
</evidence>
<feature type="compositionally biased region" description="Low complexity" evidence="1">
    <location>
        <begin position="429"/>
        <end position="460"/>
    </location>
</feature>
<dbReference type="InterPro" id="IPR046347">
    <property type="entry name" value="bZIP_sf"/>
</dbReference>
<dbReference type="PROSITE" id="PS50217">
    <property type="entry name" value="BZIP"/>
    <property type="match status" value="1"/>
</dbReference>
<evidence type="ECO:0000313" key="3">
    <source>
        <dbReference type="EMBL" id="GMI43970.1"/>
    </source>
</evidence>
<feature type="region of interest" description="Disordered" evidence="1">
    <location>
        <begin position="309"/>
        <end position="460"/>
    </location>
</feature>
<evidence type="ECO:0000313" key="4">
    <source>
        <dbReference type="Proteomes" id="UP001165065"/>
    </source>
</evidence>
<dbReference type="SMART" id="SM00338">
    <property type="entry name" value="BRLZ"/>
    <property type="match status" value="2"/>
</dbReference>
<feature type="domain" description="BZIP" evidence="2">
    <location>
        <begin position="72"/>
        <end position="119"/>
    </location>
</feature>
<dbReference type="CDD" id="cd14809">
    <property type="entry name" value="bZIP_AUREO-like"/>
    <property type="match status" value="1"/>
</dbReference>
<dbReference type="GO" id="GO:0003700">
    <property type="term" value="F:DNA-binding transcription factor activity"/>
    <property type="evidence" value="ECO:0007669"/>
    <property type="project" value="InterPro"/>
</dbReference>
<dbReference type="Gene3D" id="1.20.5.170">
    <property type="match status" value="2"/>
</dbReference>
<accession>A0A9W7GH90</accession>
<feature type="region of interest" description="Disordered" evidence="1">
    <location>
        <begin position="261"/>
        <end position="295"/>
    </location>
</feature>
<dbReference type="Proteomes" id="UP001165065">
    <property type="component" value="Unassembled WGS sequence"/>
</dbReference>
<name>A0A9W7GH90_9STRA</name>
<keyword evidence="4" id="KW-1185">Reference proteome</keyword>
<feature type="region of interest" description="Disordered" evidence="1">
    <location>
        <begin position="60"/>
        <end position="92"/>
    </location>
</feature>
<gene>
    <name evidence="3" type="ORF">TrCOL_g5069</name>
</gene>
<dbReference type="SUPFAM" id="SSF57959">
    <property type="entry name" value="Leucine zipper domain"/>
    <property type="match status" value="2"/>
</dbReference>
<comment type="caution">
    <text evidence="3">The sequence shown here is derived from an EMBL/GenBank/DDBJ whole genome shotgun (WGS) entry which is preliminary data.</text>
</comment>
<protein>
    <recommendedName>
        <fullName evidence="2">BZIP domain-containing protein</fullName>
    </recommendedName>
</protein>
<feature type="compositionally biased region" description="Basic and acidic residues" evidence="1">
    <location>
        <begin position="261"/>
        <end position="291"/>
    </location>
</feature>
<feature type="region of interest" description="Disordered" evidence="1">
    <location>
        <begin position="157"/>
        <end position="185"/>
    </location>
</feature>
<feature type="compositionally biased region" description="Basic residues" evidence="1">
    <location>
        <begin position="408"/>
        <end position="421"/>
    </location>
</feature>
<dbReference type="OrthoDB" id="47359at2759"/>
<evidence type="ECO:0000256" key="1">
    <source>
        <dbReference type="SAM" id="MobiDB-lite"/>
    </source>
</evidence>
<feature type="compositionally biased region" description="Basic residues" evidence="1">
    <location>
        <begin position="80"/>
        <end position="92"/>
    </location>
</feature>
<dbReference type="Pfam" id="PF07716">
    <property type="entry name" value="bZIP_2"/>
    <property type="match status" value="1"/>
</dbReference>
<dbReference type="InterPro" id="IPR004827">
    <property type="entry name" value="bZIP"/>
</dbReference>
<organism evidence="3 4">
    <name type="scientific">Triparma columacea</name>
    <dbReference type="NCBI Taxonomy" id="722753"/>
    <lineage>
        <taxon>Eukaryota</taxon>
        <taxon>Sar</taxon>
        <taxon>Stramenopiles</taxon>
        <taxon>Ochrophyta</taxon>
        <taxon>Bolidophyceae</taxon>
        <taxon>Parmales</taxon>
        <taxon>Triparmaceae</taxon>
        <taxon>Triparma</taxon>
    </lineage>
</organism>
<proteinExistence type="predicted"/>
<dbReference type="AlphaFoldDB" id="A0A9W7GH90"/>
<dbReference type="EMBL" id="BRYA01001465">
    <property type="protein sequence ID" value="GMI43970.1"/>
    <property type="molecule type" value="Genomic_DNA"/>
</dbReference>